<reference evidence="8" key="1">
    <citation type="submission" date="2014-11" db="EMBL/GenBank/DDBJ databases">
        <authorList>
            <person name="Otto D Thomas"/>
            <person name="Naeem Raeece"/>
        </authorList>
    </citation>
    <scope>NUCLEOTIDE SEQUENCE</scope>
</reference>
<dbReference type="SUPFAM" id="SSF57535">
    <property type="entry name" value="Complement control module/SCR domain"/>
    <property type="match status" value="1"/>
</dbReference>
<evidence type="ECO:0000256" key="1">
    <source>
        <dbReference type="ARBA" id="ARBA00004328"/>
    </source>
</evidence>
<evidence type="ECO:0000256" key="2">
    <source>
        <dbReference type="ARBA" id="ARBA00022659"/>
    </source>
</evidence>
<feature type="transmembrane region" description="Helical" evidence="6">
    <location>
        <begin position="980"/>
        <end position="1001"/>
    </location>
</feature>
<dbReference type="PROSITE" id="PS50923">
    <property type="entry name" value="SUSHI"/>
    <property type="match status" value="1"/>
</dbReference>
<evidence type="ECO:0000256" key="4">
    <source>
        <dbReference type="ARBA" id="ARBA00023157"/>
    </source>
</evidence>
<evidence type="ECO:0000259" key="7">
    <source>
        <dbReference type="PROSITE" id="PS50923"/>
    </source>
</evidence>
<keyword evidence="4" id="KW-1015">Disulfide bond</keyword>
<feature type="domain" description="Sushi" evidence="7">
    <location>
        <begin position="539"/>
        <end position="607"/>
    </location>
</feature>
<feature type="transmembrane region" description="Helical" evidence="6">
    <location>
        <begin position="950"/>
        <end position="968"/>
    </location>
</feature>
<feature type="region of interest" description="Disordered" evidence="5">
    <location>
        <begin position="162"/>
        <end position="181"/>
    </location>
</feature>
<dbReference type="EMBL" id="CDMZ01000651">
    <property type="protein sequence ID" value="CEM18724.1"/>
    <property type="molecule type" value="Genomic_DNA"/>
</dbReference>
<dbReference type="SMART" id="SM00032">
    <property type="entry name" value="CCP"/>
    <property type="match status" value="2"/>
</dbReference>
<feature type="transmembrane region" description="Helical" evidence="6">
    <location>
        <begin position="917"/>
        <end position="938"/>
    </location>
</feature>
<keyword evidence="3" id="KW-0732">Signal</keyword>
<dbReference type="InterPro" id="IPR035976">
    <property type="entry name" value="Sushi/SCR/CCP_sf"/>
</dbReference>
<keyword evidence="2" id="KW-0768">Sushi</keyword>
<accession>A0A0G4FUZ6</accession>
<evidence type="ECO:0000256" key="5">
    <source>
        <dbReference type="SAM" id="MobiDB-lite"/>
    </source>
</evidence>
<keyword evidence="6" id="KW-0812">Transmembrane</keyword>
<evidence type="ECO:0000313" key="8">
    <source>
        <dbReference type="EMBL" id="CEM18724.1"/>
    </source>
</evidence>
<name>A0A0G4FUZ6_9ALVE</name>
<dbReference type="InterPro" id="IPR000436">
    <property type="entry name" value="Sushi_SCR_CCP_dom"/>
</dbReference>
<dbReference type="PANTHER" id="PTHR45785">
    <property type="entry name" value="COMPLEMENT FACTOR H-RELATED"/>
    <property type="match status" value="1"/>
</dbReference>
<dbReference type="AlphaFoldDB" id="A0A0G4FUZ6"/>
<dbReference type="PANTHER" id="PTHR45785:SF2">
    <property type="entry name" value="COMPLEMENT FACTOR H-RELATED"/>
    <property type="match status" value="1"/>
</dbReference>
<evidence type="ECO:0000256" key="6">
    <source>
        <dbReference type="SAM" id="Phobius"/>
    </source>
</evidence>
<organism evidence="8">
    <name type="scientific">Chromera velia CCMP2878</name>
    <dbReference type="NCBI Taxonomy" id="1169474"/>
    <lineage>
        <taxon>Eukaryota</taxon>
        <taxon>Sar</taxon>
        <taxon>Alveolata</taxon>
        <taxon>Colpodellida</taxon>
        <taxon>Chromeraceae</taxon>
        <taxon>Chromera</taxon>
    </lineage>
</organism>
<sequence length="1217" mass="134635">MSLAHGDTRVVACVASSEDAPPGEVTYEFGYADINGEGSRGEQRMACLDGHWTAVTLDCRKTCGDFSFDVTTMDVADFPGPRFLAAAHPQLLPRFFHGAERHYACRHGLHAGLNLTSSGDLMQSPASEKDAGRKFSSPVRYEEAAGRFIPVEKGGWRAHLQQRDLGGANEGEKGEEEEEGVTAAEALGLAVEDTPGVLPVGVGSMMGISECVDGNFSQVDISCKEMCHITDVPLPQNEMHLMRLNYTINRTDLLSTWPGFGGSADLSPPSHNWIHHSSTLQVHCRDDFDQSPLDLGLSRGPEGNRQTNPDAYSAAPMDANKAQNFVWCLDGKFSALPFVDCYRRCPSYTFDDGGRQEMQEPAIEHFDPHTGTWAHRSEWNVWCKPGHTGVIPDFEEYERRKAEEKEGQLPTFEEEESEPPLVTNLPLKVVRNETLTCMDGHWEHQGMRCRADCPTPKQEPGGIWERYVFQNFSMSAVAQTKDGRGMFPTSTILTVVCAKGFSGKQEGGGEGEGEEGNAESQDLQCLDGVFERPTLECKRSCDSIDTMFGEARMRDPEAYRMTGVGTAHGDAVFVSCMPGYTKIAGDDPNKMVCDDGDWVGQSIVCNKECMSFRQHALFSDPELLPRTDEDGQFVMKYIIFGEPDRRAADVTVTIACAPGFAPILVSGSDPHSKEESDSEETLQCLKGAWRTRSLHCEKMCMEPFMPPRILADQPFSEASKPFWRWPLESEYSPYKITGNPESGEGVATGYRVQVECTTGYASTGPNERDEVVCINGQWSALGLECEKGCPPIAHAYVEGYTPKRGFDRWYKVLYTDFWVKSKPIMERLVPSTIQQEEITCKHHRARKGRVKQWDYTKGLGTHRDFGRGGQFGPQKAGATHLYTNGRPIRFKGGSSYKGTSRAKKYKDHKDEPTAQIILMWIGVFMGITAMGGPGLPGLASIPLWLTGDRGASWITFTALAFWFWVVVFNQSLMIGFTPGIVLGSIMFGLAIMGLALAAYFLHDRYLWYNDWNWSATVSTSYLDTYGYVCRNCDPSIRHVRRFQSFQQPEDARRLMASSRWLAESVAGMGVLLWAEYMGSVVDGSDKFRRDLLEWLGGPLEGDGGRENGEEPGGGSGSADEGEEGWSRDGPGDVAGDLEDEEMSSGPRIGLWDLSEELPGERVSTVRVFFGGCLFWSLAVPTCLLGAVRQVLEGVAWGVSALLQPLDAQGLKDYFNKK</sequence>
<dbReference type="PhylomeDB" id="A0A0G4FUZ6"/>
<protein>
    <recommendedName>
        <fullName evidence="7">Sushi domain-containing protein</fullName>
    </recommendedName>
</protein>
<dbReference type="VEuPathDB" id="CryptoDB:Cvel_18881"/>
<gene>
    <name evidence="8" type="ORF">Cvel_18881</name>
</gene>
<evidence type="ECO:0000256" key="3">
    <source>
        <dbReference type="ARBA" id="ARBA00022729"/>
    </source>
</evidence>
<dbReference type="Pfam" id="PF00084">
    <property type="entry name" value="Sushi"/>
    <property type="match status" value="2"/>
</dbReference>
<keyword evidence="6" id="KW-0472">Membrane</keyword>
<keyword evidence="6" id="KW-1133">Transmembrane helix</keyword>
<dbReference type="InterPro" id="IPR051503">
    <property type="entry name" value="ComplSys_Reg/VirEntry_Med"/>
</dbReference>
<comment type="subcellular location">
    <subcellularLocation>
        <location evidence="1">Virion</location>
    </subcellularLocation>
</comment>
<proteinExistence type="predicted"/>
<feature type="region of interest" description="Disordered" evidence="5">
    <location>
        <begin position="1098"/>
        <end position="1145"/>
    </location>
</feature>
<feature type="region of interest" description="Disordered" evidence="5">
    <location>
        <begin position="401"/>
        <end position="420"/>
    </location>
</feature>